<dbReference type="Gene3D" id="3.40.30.10">
    <property type="entry name" value="Glutaredoxin"/>
    <property type="match status" value="1"/>
</dbReference>
<protein>
    <recommendedName>
        <fullName evidence="1">Thioredoxin domain-containing protein</fullName>
    </recommendedName>
</protein>
<reference evidence="2 3" key="1">
    <citation type="journal article" date="2018" name="Nat. Ecol. Evol.">
        <title>Shark genomes provide insights into elasmobranch evolution and the origin of vertebrates.</title>
        <authorList>
            <person name="Hara Y"/>
            <person name="Yamaguchi K"/>
            <person name="Onimaru K"/>
            <person name="Kadota M"/>
            <person name="Koyanagi M"/>
            <person name="Keeley SD"/>
            <person name="Tatsumi K"/>
            <person name="Tanaka K"/>
            <person name="Motone F"/>
            <person name="Kageyama Y"/>
            <person name="Nozu R"/>
            <person name="Adachi N"/>
            <person name="Nishimura O"/>
            <person name="Nakagawa R"/>
            <person name="Tanegashima C"/>
            <person name="Kiyatake I"/>
            <person name="Matsumoto R"/>
            <person name="Murakumo K"/>
            <person name="Nishida K"/>
            <person name="Terakita A"/>
            <person name="Kuratani S"/>
            <person name="Sato K"/>
            <person name="Hyodo S Kuraku.S."/>
        </authorList>
    </citation>
    <scope>NUCLEOTIDE SEQUENCE [LARGE SCALE GENOMIC DNA]</scope>
</reference>
<dbReference type="InterPro" id="IPR036249">
    <property type="entry name" value="Thioredoxin-like_sf"/>
</dbReference>
<evidence type="ECO:0000313" key="3">
    <source>
        <dbReference type="Proteomes" id="UP000287033"/>
    </source>
</evidence>
<evidence type="ECO:0000259" key="1">
    <source>
        <dbReference type="Pfam" id="PF00085"/>
    </source>
</evidence>
<dbReference type="Proteomes" id="UP000287033">
    <property type="component" value="Unassembled WGS sequence"/>
</dbReference>
<name>A0A401TVD3_CHIPU</name>
<evidence type="ECO:0000313" key="2">
    <source>
        <dbReference type="EMBL" id="GCC46625.1"/>
    </source>
</evidence>
<dbReference type="SUPFAM" id="SSF52833">
    <property type="entry name" value="Thioredoxin-like"/>
    <property type="match status" value="1"/>
</dbReference>
<dbReference type="Pfam" id="PF00085">
    <property type="entry name" value="Thioredoxin"/>
    <property type="match status" value="1"/>
</dbReference>
<dbReference type="EMBL" id="BEZZ01197963">
    <property type="protein sequence ID" value="GCC46625.1"/>
    <property type="molecule type" value="Genomic_DNA"/>
</dbReference>
<feature type="domain" description="Thioredoxin" evidence="1">
    <location>
        <begin position="1"/>
        <end position="48"/>
    </location>
</feature>
<keyword evidence="3" id="KW-1185">Reference proteome</keyword>
<feature type="non-terminal residue" evidence="2">
    <location>
        <position position="48"/>
    </location>
</feature>
<dbReference type="OrthoDB" id="2121326at2759"/>
<organism evidence="2 3">
    <name type="scientific">Chiloscyllium punctatum</name>
    <name type="common">Brownbanded bambooshark</name>
    <name type="synonym">Hemiscyllium punctatum</name>
    <dbReference type="NCBI Taxonomy" id="137246"/>
    <lineage>
        <taxon>Eukaryota</taxon>
        <taxon>Metazoa</taxon>
        <taxon>Chordata</taxon>
        <taxon>Craniata</taxon>
        <taxon>Vertebrata</taxon>
        <taxon>Chondrichthyes</taxon>
        <taxon>Elasmobranchii</taxon>
        <taxon>Galeomorphii</taxon>
        <taxon>Galeoidea</taxon>
        <taxon>Orectolobiformes</taxon>
        <taxon>Hemiscylliidae</taxon>
        <taxon>Chiloscyllium</taxon>
    </lineage>
</organism>
<dbReference type="AlphaFoldDB" id="A0A401TVD3"/>
<dbReference type="CDD" id="cd02947">
    <property type="entry name" value="TRX_family"/>
    <property type="match status" value="1"/>
</dbReference>
<sequence length="48" mass="5453">MAPAFERAAGEFEPELRFLKVDTEAEAELAARYDIRSIPTLMLFHKGN</sequence>
<proteinExistence type="predicted"/>
<dbReference type="InterPro" id="IPR013766">
    <property type="entry name" value="Thioredoxin_domain"/>
</dbReference>
<accession>A0A401TVD3</accession>
<gene>
    <name evidence="2" type="ORF">chiPu_0030977</name>
</gene>
<comment type="caution">
    <text evidence="2">The sequence shown here is derived from an EMBL/GenBank/DDBJ whole genome shotgun (WGS) entry which is preliminary data.</text>
</comment>